<dbReference type="Proteomes" id="UP000306236">
    <property type="component" value="Unassembled WGS sequence"/>
</dbReference>
<dbReference type="GO" id="GO:0000287">
    <property type="term" value="F:magnesium ion binding"/>
    <property type="evidence" value="ECO:0007669"/>
    <property type="project" value="UniProtKB-UniRule"/>
</dbReference>
<feature type="binding site" description="in other chain" evidence="9">
    <location>
        <begin position="88"/>
        <end position="89"/>
    </location>
    <ligand>
        <name>5-phospho-alpha-D-ribose 1-diphosphate</name>
        <dbReference type="ChEBI" id="CHEBI:58017"/>
        <note>ligand shared between dimeric partners</note>
    </ligand>
</feature>
<dbReference type="PANTHER" id="PTHR46683">
    <property type="entry name" value="OROTATE PHOSPHORIBOSYLTRANSFERASE 1-RELATED"/>
    <property type="match status" value="1"/>
</dbReference>
<evidence type="ECO:0000259" key="10">
    <source>
        <dbReference type="Pfam" id="PF00156"/>
    </source>
</evidence>
<gene>
    <name evidence="9 11" type="primary">pyrE</name>
    <name evidence="11" type="ORF">E8K88_14110</name>
</gene>
<dbReference type="InterPro" id="IPR029057">
    <property type="entry name" value="PRTase-like"/>
</dbReference>
<dbReference type="GO" id="GO:0006207">
    <property type="term" value="P:'de novo' pyrimidine nucleobase biosynthetic process"/>
    <property type="evidence" value="ECO:0007669"/>
    <property type="project" value="TreeGrafter"/>
</dbReference>
<dbReference type="GO" id="GO:0005737">
    <property type="term" value="C:cytoplasm"/>
    <property type="evidence" value="ECO:0007669"/>
    <property type="project" value="TreeGrafter"/>
</dbReference>
<name>A0A4S5BLP2_9BURK</name>
<dbReference type="EMBL" id="SSWX01000020">
    <property type="protein sequence ID" value="THJ31775.1"/>
    <property type="molecule type" value="Genomic_DNA"/>
</dbReference>
<dbReference type="CDD" id="cd06223">
    <property type="entry name" value="PRTases_typeI"/>
    <property type="match status" value="1"/>
</dbReference>
<protein>
    <recommendedName>
        <fullName evidence="5 9">Orotate phosphoribosyltransferase</fullName>
        <shortName evidence="9">OPRT</shortName>
        <shortName evidence="9">OPRTase</shortName>
        <ecNumber evidence="5 9">2.4.2.10</ecNumber>
    </recommendedName>
</protein>
<dbReference type="FunFam" id="3.40.50.2020:FF:000008">
    <property type="entry name" value="Orotate phosphoribosyltransferase"/>
    <property type="match status" value="1"/>
</dbReference>
<dbReference type="UniPathway" id="UPA00070">
    <property type="reaction ID" value="UER00119"/>
</dbReference>
<feature type="binding site" description="in other chain" evidence="9">
    <location>
        <begin position="139"/>
        <end position="147"/>
    </location>
    <ligand>
        <name>5-phospho-alpha-D-ribose 1-diphosphate</name>
        <dbReference type="ChEBI" id="CHEBI:58017"/>
        <note>ligand shared between dimeric partners</note>
    </ligand>
</feature>
<dbReference type="Gene3D" id="3.40.50.2020">
    <property type="match status" value="1"/>
</dbReference>
<dbReference type="GO" id="GO:0046132">
    <property type="term" value="P:pyrimidine ribonucleoside biosynthetic process"/>
    <property type="evidence" value="ECO:0007669"/>
    <property type="project" value="TreeGrafter"/>
</dbReference>
<feature type="binding site" evidence="9">
    <location>
        <position position="118"/>
    </location>
    <ligand>
        <name>5-phospho-alpha-D-ribose 1-diphosphate</name>
        <dbReference type="ChEBI" id="CHEBI:58017"/>
        <note>ligand shared between dimeric partners</note>
    </ligand>
</feature>
<dbReference type="GO" id="GO:0004588">
    <property type="term" value="F:orotate phosphoribosyltransferase activity"/>
    <property type="evidence" value="ECO:0007669"/>
    <property type="project" value="UniProtKB-UniRule"/>
</dbReference>
<comment type="cofactor">
    <cofactor evidence="9">
        <name>Mg(2+)</name>
        <dbReference type="ChEBI" id="CHEBI:18420"/>
    </cofactor>
</comment>
<proteinExistence type="inferred from homology"/>
<dbReference type="PANTHER" id="PTHR46683:SF1">
    <property type="entry name" value="OROTATE PHOSPHORIBOSYLTRANSFERASE 1-RELATED"/>
    <property type="match status" value="1"/>
</dbReference>
<comment type="similarity">
    <text evidence="3 9">Belongs to the purine/pyrimidine phosphoribosyltransferase family. PyrE subfamily.</text>
</comment>
<feature type="binding site" evidence="9">
    <location>
        <position position="143"/>
    </location>
    <ligand>
        <name>orotate</name>
        <dbReference type="ChEBI" id="CHEBI:30839"/>
    </ligand>
</feature>
<feature type="domain" description="Phosphoribosyltransferase" evidence="10">
    <location>
        <begin position="57"/>
        <end position="172"/>
    </location>
</feature>
<evidence type="ECO:0000256" key="1">
    <source>
        <dbReference type="ARBA" id="ARBA00003769"/>
    </source>
</evidence>
<dbReference type="InterPro" id="IPR000836">
    <property type="entry name" value="PRTase_dom"/>
</dbReference>
<evidence type="ECO:0000256" key="2">
    <source>
        <dbReference type="ARBA" id="ARBA00004889"/>
    </source>
</evidence>
<evidence type="ECO:0000313" key="12">
    <source>
        <dbReference type="Proteomes" id="UP000306236"/>
    </source>
</evidence>
<dbReference type="AlphaFoldDB" id="A0A4S5BLP2"/>
<keyword evidence="7 9" id="KW-0808">Transferase</keyword>
<feature type="binding site" evidence="9">
    <location>
        <position position="120"/>
    </location>
    <ligand>
        <name>5-phospho-alpha-D-ribose 1-diphosphate</name>
        <dbReference type="ChEBI" id="CHEBI:58017"/>
        <note>ligand shared between dimeric partners</note>
    </ligand>
</feature>
<comment type="caution">
    <text evidence="11">The sequence shown here is derived from an EMBL/GenBank/DDBJ whole genome shotgun (WGS) entry which is preliminary data.</text>
</comment>
<keyword evidence="9" id="KW-0460">Magnesium</keyword>
<sequence length="241" mass="25720">MTAQEADRTHTASNSPSAEAAQQFVQFAIESGVLRFGEFTTKAGRLSPYFFNAGLFNDGQKLLTLAQFYANAIVRSGIEFDVIFGPAYKGIVLAAAVSMELARLGRPAPYAYNRKEAKDHGEGGMLVGAPLKGRVLIVDDVISAGTAVREAMAIIRSAGATPHALAIALDRQEMATENGQDVPHSAVQLVQDQLGLQVCAIANLSAILGYLSHSSTSDDSAASQLEQYHGKVQAYRERYGV</sequence>
<dbReference type="HAMAP" id="MF_01208">
    <property type="entry name" value="PyrE"/>
    <property type="match status" value="1"/>
</dbReference>
<dbReference type="Pfam" id="PF00156">
    <property type="entry name" value="Pribosyltran"/>
    <property type="match status" value="1"/>
</dbReference>
<dbReference type="InterPro" id="IPR023031">
    <property type="entry name" value="OPRT"/>
</dbReference>
<dbReference type="InterPro" id="IPR004467">
    <property type="entry name" value="Or_phspho_trans_dom"/>
</dbReference>
<evidence type="ECO:0000256" key="5">
    <source>
        <dbReference type="ARBA" id="ARBA00011971"/>
    </source>
</evidence>
<evidence type="ECO:0000256" key="7">
    <source>
        <dbReference type="ARBA" id="ARBA00022679"/>
    </source>
</evidence>
<feature type="binding site" evidence="9">
    <location>
        <begin position="50"/>
        <end position="51"/>
    </location>
    <ligand>
        <name>orotate</name>
        <dbReference type="ChEBI" id="CHEBI:30839"/>
    </ligand>
</feature>
<evidence type="ECO:0000256" key="8">
    <source>
        <dbReference type="ARBA" id="ARBA00022975"/>
    </source>
</evidence>
<organism evidence="11 12">
    <name type="scientific">Lampropedia aestuarii</name>
    <dbReference type="NCBI Taxonomy" id="2562762"/>
    <lineage>
        <taxon>Bacteria</taxon>
        <taxon>Pseudomonadati</taxon>
        <taxon>Pseudomonadota</taxon>
        <taxon>Betaproteobacteria</taxon>
        <taxon>Burkholderiales</taxon>
        <taxon>Comamonadaceae</taxon>
        <taxon>Lampropedia</taxon>
    </lineage>
</organism>
<evidence type="ECO:0000256" key="9">
    <source>
        <dbReference type="HAMAP-Rule" id="MF_01208"/>
    </source>
</evidence>
<comment type="pathway">
    <text evidence="2 9">Pyrimidine metabolism; UMP biosynthesis via de novo pathway; UMP from orotate: step 1/2.</text>
</comment>
<evidence type="ECO:0000256" key="3">
    <source>
        <dbReference type="ARBA" id="ARBA00006340"/>
    </source>
</evidence>
<dbReference type="EC" id="2.4.2.10" evidence="5 9"/>
<dbReference type="RefSeq" id="WP_136407319.1">
    <property type="nucleotide sequence ID" value="NZ_JARXRQ010000002.1"/>
</dbReference>
<feature type="binding site" evidence="9">
    <location>
        <position position="171"/>
    </location>
    <ligand>
        <name>orotate</name>
        <dbReference type="ChEBI" id="CHEBI:30839"/>
    </ligand>
</feature>
<comment type="function">
    <text evidence="1 9">Catalyzes the transfer of a ribosyl phosphate group from 5-phosphoribose 1-diphosphate to orotate, leading to the formation of orotidine monophosphate (OMP).</text>
</comment>
<evidence type="ECO:0000256" key="6">
    <source>
        <dbReference type="ARBA" id="ARBA00022676"/>
    </source>
</evidence>
<dbReference type="NCBIfam" id="TIGR00336">
    <property type="entry name" value="pyrE"/>
    <property type="match status" value="1"/>
</dbReference>
<dbReference type="OrthoDB" id="9779060at2"/>
<keyword evidence="8 9" id="KW-0665">Pyrimidine biosynthesis</keyword>
<reference evidence="11 12" key="1">
    <citation type="submission" date="2019-04" db="EMBL/GenBank/DDBJ databases">
        <title>Lampropedia sp YIM MLB12 draf genome.</title>
        <authorList>
            <person name="Wang Y.-X."/>
        </authorList>
    </citation>
    <scope>NUCLEOTIDE SEQUENCE [LARGE SCALE GENOMIC DNA]</scope>
    <source>
        <strain evidence="11 12">YIM MLB12</strain>
    </source>
</reference>
<comment type="subunit">
    <text evidence="4 9">Homodimer.</text>
</comment>
<keyword evidence="12" id="KW-1185">Reference proteome</keyword>
<keyword evidence="6 9" id="KW-0328">Glycosyltransferase</keyword>
<comment type="catalytic activity">
    <reaction evidence="9">
        <text>orotidine 5'-phosphate + diphosphate = orotate + 5-phospho-alpha-D-ribose 1-diphosphate</text>
        <dbReference type="Rhea" id="RHEA:10380"/>
        <dbReference type="ChEBI" id="CHEBI:30839"/>
        <dbReference type="ChEBI" id="CHEBI:33019"/>
        <dbReference type="ChEBI" id="CHEBI:57538"/>
        <dbReference type="ChEBI" id="CHEBI:58017"/>
        <dbReference type="EC" id="2.4.2.10"/>
    </reaction>
</comment>
<feature type="binding site" evidence="9">
    <location>
        <position position="114"/>
    </location>
    <ligand>
        <name>5-phospho-alpha-D-ribose 1-diphosphate</name>
        <dbReference type="ChEBI" id="CHEBI:58017"/>
        <note>ligand shared between dimeric partners</note>
    </ligand>
</feature>
<feature type="binding site" description="in other chain" evidence="9">
    <location>
        <position position="42"/>
    </location>
    <ligand>
        <name>5-phospho-alpha-D-ribose 1-diphosphate</name>
        <dbReference type="ChEBI" id="CHEBI:58017"/>
        <note>ligand shared between dimeric partners</note>
    </ligand>
</feature>
<accession>A0A4S5BLP2</accession>
<feature type="binding site" description="in other chain" evidence="9">
    <location>
        <position position="115"/>
    </location>
    <ligand>
        <name>5-phospho-alpha-D-ribose 1-diphosphate</name>
        <dbReference type="ChEBI" id="CHEBI:58017"/>
        <note>ligand shared between dimeric partners</note>
    </ligand>
</feature>
<evidence type="ECO:0000256" key="4">
    <source>
        <dbReference type="ARBA" id="ARBA00011738"/>
    </source>
</evidence>
<dbReference type="SUPFAM" id="SSF53271">
    <property type="entry name" value="PRTase-like"/>
    <property type="match status" value="1"/>
</dbReference>
<dbReference type="GO" id="GO:0044205">
    <property type="term" value="P:'de novo' UMP biosynthetic process"/>
    <property type="evidence" value="ECO:0007669"/>
    <property type="project" value="UniProtKB-UniRule"/>
</dbReference>
<evidence type="ECO:0000313" key="11">
    <source>
        <dbReference type="EMBL" id="THJ31775.1"/>
    </source>
</evidence>